<name>A0A481YQ00_9VIRU</name>
<sequence>MVLNFIKKNRFDYIDDIYDLLVIINNNSIETITIYDDEIYFEIGNIGVSCYINCENIFGIMITKNNIINCKCEFLCMCENYEDYEMHYSKCDKSTIYIYNFLYENKQENFDDIYFIIKDDGIVKIENYVFYLNNNIEIIFFEKCAINSF</sequence>
<accession>A0A481YQ00</accession>
<organism evidence="1">
    <name type="scientific">Pithovirus LCDPAC02</name>
    <dbReference type="NCBI Taxonomy" id="2506601"/>
    <lineage>
        <taxon>Viruses</taxon>
        <taxon>Pithoviruses</taxon>
    </lineage>
</organism>
<reference evidence="1" key="1">
    <citation type="journal article" date="2019" name="MBio">
        <title>Virus Genomes from Deep Sea Sediments Expand the Ocean Megavirome and Support Independent Origins of Viral Gigantism.</title>
        <authorList>
            <person name="Backstrom D."/>
            <person name="Yutin N."/>
            <person name="Jorgensen S.L."/>
            <person name="Dharamshi J."/>
            <person name="Homa F."/>
            <person name="Zaremba-Niedwiedzka K."/>
            <person name="Spang A."/>
            <person name="Wolf Y.I."/>
            <person name="Koonin E.V."/>
            <person name="Ettema T.J."/>
        </authorList>
    </citation>
    <scope>NUCLEOTIDE SEQUENCE</scope>
</reference>
<gene>
    <name evidence="1" type="ORF">LCDPAC02_01960</name>
</gene>
<dbReference type="EMBL" id="MK500301">
    <property type="protein sequence ID" value="QBK84997.1"/>
    <property type="molecule type" value="Genomic_DNA"/>
</dbReference>
<protein>
    <submittedName>
        <fullName evidence="1">Uncharacterized protein</fullName>
    </submittedName>
</protein>
<evidence type="ECO:0000313" key="1">
    <source>
        <dbReference type="EMBL" id="QBK84997.1"/>
    </source>
</evidence>
<proteinExistence type="predicted"/>